<dbReference type="EMBL" id="RCHS01000399">
    <property type="protein sequence ID" value="RMX59088.1"/>
    <property type="molecule type" value="Genomic_DNA"/>
</dbReference>
<gene>
    <name evidence="1" type="ORF">pdam_00009800</name>
</gene>
<dbReference type="Proteomes" id="UP000275408">
    <property type="component" value="Unassembled WGS sequence"/>
</dbReference>
<organism evidence="1 2">
    <name type="scientific">Pocillopora damicornis</name>
    <name type="common">Cauliflower coral</name>
    <name type="synonym">Millepora damicornis</name>
    <dbReference type="NCBI Taxonomy" id="46731"/>
    <lineage>
        <taxon>Eukaryota</taxon>
        <taxon>Metazoa</taxon>
        <taxon>Cnidaria</taxon>
        <taxon>Anthozoa</taxon>
        <taxon>Hexacorallia</taxon>
        <taxon>Scleractinia</taxon>
        <taxon>Astrocoeniina</taxon>
        <taxon>Pocilloporidae</taxon>
        <taxon>Pocillopora</taxon>
    </lineage>
</organism>
<sequence>MMCLRERNPNSITYCIEERNSAILTFLGEFKIVTTGFAIVDFHELDGLNVSSAGKKLALDPVKWKRSNQLYSITSIDIDTTGTAVDCWKAIDSYLCNRKLAEQACTN</sequence>
<dbReference type="AlphaFoldDB" id="A0A3M6V0K9"/>
<comment type="caution">
    <text evidence="1">The sequence shown here is derived from an EMBL/GenBank/DDBJ whole genome shotgun (WGS) entry which is preliminary data.</text>
</comment>
<protein>
    <submittedName>
        <fullName evidence="1">Uncharacterized protein</fullName>
    </submittedName>
</protein>
<evidence type="ECO:0000313" key="2">
    <source>
        <dbReference type="Proteomes" id="UP000275408"/>
    </source>
</evidence>
<evidence type="ECO:0000313" key="1">
    <source>
        <dbReference type="EMBL" id="RMX59088.1"/>
    </source>
</evidence>
<name>A0A3M6V0K9_POCDA</name>
<accession>A0A3M6V0K9</accession>
<proteinExistence type="predicted"/>
<keyword evidence="2" id="KW-1185">Reference proteome</keyword>
<reference evidence="1 2" key="1">
    <citation type="journal article" date="2018" name="Sci. Rep.">
        <title>Comparative analysis of the Pocillopora damicornis genome highlights role of immune system in coral evolution.</title>
        <authorList>
            <person name="Cunning R."/>
            <person name="Bay R.A."/>
            <person name="Gillette P."/>
            <person name="Baker A.C."/>
            <person name="Traylor-Knowles N."/>
        </authorList>
    </citation>
    <scope>NUCLEOTIDE SEQUENCE [LARGE SCALE GENOMIC DNA]</scope>
    <source>
        <strain evidence="1">RSMAS</strain>
        <tissue evidence="1">Whole animal</tissue>
    </source>
</reference>